<dbReference type="Proteomes" id="UP000736335">
    <property type="component" value="Unassembled WGS sequence"/>
</dbReference>
<dbReference type="Pfam" id="PF20415">
    <property type="entry name" value="DUF6699"/>
    <property type="match status" value="1"/>
</dbReference>
<evidence type="ECO:0000256" key="1">
    <source>
        <dbReference type="SAM" id="MobiDB-lite"/>
    </source>
</evidence>
<evidence type="ECO:0000313" key="4">
    <source>
        <dbReference type="Proteomes" id="UP000736335"/>
    </source>
</evidence>
<dbReference type="AlphaFoldDB" id="A0A9P6H2K3"/>
<reference evidence="3" key="1">
    <citation type="journal article" date="2020" name="Nat. Commun.">
        <title>Large-scale genome sequencing of mycorrhizal fungi provides insights into the early evolution of symbiotic traits.</title>
        <authorList>
            <person name="Miyauchi S."/>
            <person name="Kiss E."/>
            <person name="Kuo A."/>
            <person name="Drula E."/>
            <person name="Kohler A."/>
            <person name="Sanchez-Garcia M."/>
            <person name="Morin E."/>
            <person name="Andreopoulos B."/>
            <person name="Barry K.W."/>
            <person name="Bonito G."/>
            <person name="Buee M."/>
            <person name="Carver A."/>
            <person name="Chen C."/>
            <person name="Cichocki N."/>
            <person name="Clum A."/>
            <person name="Culley D."/>
            <person name="Crous P.W."/>
            <person name="Fauchery L."/>
            <person name="Girlanda M."/>
            <person name="Hayes R.D."/>
            <person name="Keri Z."/>
            <person name="LaButti K."/>
            <person name="Lipzen A."/>
            <person name="Lombard V."/>
            <person name="Magnuson J."/>
            <person name="Maillard F."/>
            <person name="Murat C."/>
            <person name="Nolan M."/>
            <person name="Ohm R.A."/>
            <person name="Pangilinan J."/>
            <person name="Pereira M.F."/>
            <person name="Perotto S."/>
            <person name="Peter M."/>
            <person name="Pfister S."/>
            <person name="Riley R."/>
            <person name="Sitrit Y."/>
            <person name="Stielow J.B."/>
            <person name="Szollosi G."/>
            <person name="Zifcakova L."/>
            <person name="Stursova M."/>
            <person name="Spatafora J.W."/>
            <person name="Tedersoo L."/>
            <person name="Vaario L.M."/>
            <person name="Yamada A."/>
            <person name="Yan M."/>
            <person name="Wang P."/>
            <person name="Xu J."/>
            <person name="Bruns T."/>
            <person name="Baldrian P."/>
            <person name="Vilgalys R."/>
            <person name="Dunand C."/>
            <person name="Henrissat B."/>
            <person name="Grigoriev I.V."/>
            <person name="Hibbett D."/>
            <person name="Nagy L.G."/>
            <person name="Martin F.M."/>
        </authorList>
    </citation>
    <scope>NUCLEOTIDE SEQUENCE</scope>
    <source>
        <strain evidence="3">UH-Tt-Lm1</strain>
    </source>
</reference>
<proteinExistence type="predicted"/>
<dbReference type="OrthoDB" id="3172906at2759"/>
<accession>A0A9P6H2K3</accession>
<name>A0A9P6H2K3_9AGAM</name>
<comment type="caution">
    <text evidence="3">The sequence shown here is derived from an EMBL/GenBank/DDBJ whole genome shotgun (WGS) entry which is preliminary data.</text>
</comment>
<organism evidence="3 4">
    <name type="scientific">Thelephora terrestris</name>
    <dbReference type="NCBI Taxonomy" id="56493"/>
    <lineage>
        <taxon>Eukaryota</taxon>
        <taxon>Fungi</taxon>
        <taxon>Dikarya</taxon>
        <taxon>Basidiomycota</taxon>
        <taxon>Agaricomycotina</taxon>
        <taxon>Agaricomycetes</taxon>
        <taxon>Thelephorales</taxon>
        <taxon>Thelephoraceae</taxon>
        <taxon>Thelephora</taxon>
    </lineage>
</organism>
<evidence type="ECO:0000259" key="2">
    <source>
        <dbReference type="Pfam" id="PF20415"/>
    </source>
</evidence>
<protein>
    <recommendedName>
        <fullName evidence="2">DUF6699 domain-containing protein</fullName>
    </recommendedName>
</protein>
<reference evidence="3" key="2">
    <citation type="submission" date="2020-11" db="EMBL/GenBank/DDBJ databases">
        <authorList>
            <consortium name="DOE Joint Genome Institute"/>
            <person name="Kuo A."/>
            <person name="Miyauchi S."/>
            <person name="Kiss E."/>
            <person name="Drula E."/>
            <person name="Kohler A."/>
            <person name="Sanchez-Garcia M."/>
            <person name="Andreopoulos B."/>
            <person name="Barry K.W."/>
            <person name="Bonito G."/>
            <person name="Buee M."/>
            <person name="Carver A."/>
            <person name="Chen C."/>
            <person name="Cichocki N."/>
            <person name="Clum A."/>
            <person name="Culley D."/>
            <person name="Crous P.W."/>
            <person name="Fauchery L."/>
            <person name="Girlanda M."/>
            <person name="Hayes R."/>
            <person name="Keri Z."/>
            <person name="Labutti K."/>
            <person name="Lipzen A."/>
            <person name="Lombard V."/>
            <person name="Magnuson J."/>
            <person name="Maillard F."/>
            <person name="Morin E."/>
            <person name="Murat C."/>
            <person name="Nolan M."/>
            <person name="Ohm R."/>
            <person name="Pangilinan J."/>
            <person name="Pereira M."/>
            <person name="Perotto S."/>
            <person name="Peter M."/>
            <person name="Riley R."/>
            <person name="Sitrit Y."/>
            <person name="Stielow B."/>
            <person name="Szollosi G."/>
            <person name="Zifcakova L."/>
            <person name="Stursova M."/>
            <person name="Spatafora J.W."/>
            <person name="Tedersoo L."/>
            <person name="Vaario L.-M."/>
            <person name="Yamada A."/>
            <person name="Yan M."/>
            <person name="Wang P."/>
            <person name="Xu J."/>
            <person name="Bruns T."/>
            <person name="Baldrian P."/>
            <person name="Vilgalys R."/>
            <person name="Henrissat B."/>
            <person name="Grigoriev I.V."/>
            <person name="Hibbett D."/>
            <person name="Nagy L.G."/>
            <person name="Martin F.M."/>
        </authorList>
    </citation>
    <scope>NUCLEOTIDE SEQUENCE</scope>
    <source>
        <strain evidence="3">UH-Tt-Lm1</strain>
    </source>
</reference>
<evidence type="ECO:0000313" key="3">
    <source>
        <dbReference type="EMBL" id="KAF9777849.1"/>
    </source>
</evidence>
<dbReference type="EMBL" id="WIUZ02000026">
    <property type="protein sequence ID" value="KAF9777849.1"/>
    <property type="molecule type" value="Genomic_DNA"/>
</dbReference>
<gene>
    <name evidence="3" type="ORF">BJ322DRAFT_513469</name>
</gene>
<keyword evidence="4" id="KW-1185">Reference proteome</keyword>
<feature type="domain" description="DUF6699" evidence="2">
    <location>
        <begin position="59"/>
        <end position="190"/>
    </location>
</feature>
<feature type="region of interest" description="Disordered" evidence="1">
    <location>
        <begin position="17"/>
        <end position="46"/>
    </location>
</feature>
<dbReference type="InterPro" id="IPR046522">
    <property type="entry name" value="DUF6699"/>
</dbReference>
<sequence length="206" mass="23055">MRGVRFLDPLTNEVLYPDPLPETPRRSAVTPSLETRHPPAGSQPLNLNNTLIPAGAAHQWDVRRPFGSIVEDWSGTTTDRLAESATSPPTSRLELVSPQLPWTISVLPKIPNVFVTVFDVLATIHASLRAEITPGEWGEFTEAQKKLALHAKRHRIQECEPNRALDERYHHPRRVDTLGEVSGFAGLVPAPRRGPLHLNLEFARRR</sequence>